<dbReference type="GO" id="GO:0008270">
    <property type="term" value="F:zinc ion binding"/>
    <property type="evidence" value="ECO:0007669"/>
    <property type="project" value="UniProtKB-KW"/>
</dbReference>
<keyword evidence="9" id="KW-0539">Nucleus</keyword>
<keyword evidence="5" id="KW-0862">Zinc</keyword>
<evidence type="ECO:0000256" key="3">
    <source>
        <dbReference type="ARBA" id="ARBA00022723"/>
    </source>
</evidence>
<reference evidence="12" key="1">
    <citation type="submission" date="2014-01" db="EMBL/GenBank/DDBJ databases">
        <title>The Genome Sequence of Anopheles farauti FAR1 (V2).</title>
        <authorList>
            <consortium name="The Broad Institute Genomics Platform"/>
            <person name="Neafsey D.E."/>
            <person name="Besansky N."/>
            <person name="Howell P."/>
            <person name="Walton C."/>
            <person name="Young S.K."/>
            <person name="Zeng Q."/>
            <person name="Gargeya S."/>
            <person name="Fitzgerald M."/>
            <person name="Haas B."/>
            <person name="Abouelleil A."/>
            <person name="Allen A.W."/>
            <person name="Alvarado L."/>
            <person name="Arachchi H.M."/>
            <person name="Berlin A.M."/>
            <person name="Chapman S.B."/>
            <person name="Gainer-Dewar J."/>
            <person name="Goldberg J."/>
            <person name="Griggs A."/>
            <person name="Gujja S."/>
            <person name="Hansen M."/>
            <person name="Howarth C."/>
            <person name="Imamovic A."/>
            <person name="Ireland A."/>
            <person name="Larimer J."/>
            <person name="McCowan C."/>
            <person name="Murphy C."/>
            <person name="Pearson M."/>
            <person name="Poon T.W."/>
            <person name="Priest M."/>
            <person name="Roberts A."/>
            <person name="Saif S."/>
            <person name="Shea T."/>
            <person name="Sisk P."/>
            <person name="Sykes S."/>
            <person name="Wortman J."/>
            <person name="Nusbaum C."/>
            <person name="Birren B."/>
        </authorList>
    </citation>
    <scope>NUCLEOTIDE SEQUENCE [LARGE SCALE GENOMIC DNA]</scope>
    <source>
        <strain evidence="12">FAR1</strain>
    </source>
</reference>
<dbReference type="AlphaFoldDB" id="A0A182QZX1"/>
<evidence type="ECO:0000313" key="12">
    <source>
        <dbReference type="Proteomes" id="UP000075886"/>
    </source>
</evidence>
<dbReference type="Proteomes" id="UP000075886">
    <property type="component" value="Unassembled WGS sequence"/>
</dbReference>
<comment type="subcellular location">
    <subcellularLocation>
        <location evidence="1">Nucleus</location>
        <location evidence="1">Nucleolus</location>
    </subcellularLocation>
</comment>
<keyword evidence="8" id="KW-0804">Transcription</keyword>
<keyword evidence="6" id="KW-0805">Transcription regulation</keyword>
<dbReference type="PANTHER" id="PTHR31576:SF2">
    <property type="entry name" value="TATA BOX-BINDING PROTEIN-ASSOCIATED FACTOR RNA POLYMERASE I SUBUNIT B"/>
    <property type="match status" value="1"/>
</dbReference>
<evidence type="ECO:0000256" key="6">
    <source>
        <dbReference type="ARBA" id="ARBA00023015"/>
    </source>
</evidence>
<sequence>MDYLNEWWKWVLLQVSNRPCSSCEGLDPACLTQTTEQLSTGYQGLLYCRVITSMMGTDLGILPVEPDIVAVSERYLSELALPLDLLPFIRKLIAIAPPIRRNNLRSYFPSYELHAMKYVLFVMKLLFGLDGVIETKLDAATKKLNNRLTISSCNRYETTSQKCYKWMKQTVITYMSPNICM</sequence>
<accession>A0A182QZX1</accession>
<keyword evidence="12" id="KW-1185">Reference proteome</keyword>
<evidence type="ECO:0000256" key="4">
    <source>
        <dbReference type="ARBA" id="ARBA00022771"/>
    </source>
</evidence>
<evidence type="ECO:0000256" key="5">
    <source>
        <dbReference type="ARBA" id="ARBA00022833"/>
    </source>
</evidence>
<name>A0A182QZX1_9DIPT</name>
<evidence type="ECO:0000256" key="7">
    <source>
        <dbReference type="ARBA" id="ARBA00023125"/>
    </source>
</evidence>
<evidence type="ECO:0000259" key="10">
    <source>
        <dbReference type="Pfam" id="PF20645"/>
    </source>
</evidence>
<dbReference type="GO" id="GO:0001164">
    <property type="term" value="F:RNA polymerase I core promoter sequence-specific DNA binding"/>
    <property type="evidence" value="ECO:0007669"/>
    <property type="project" value="InterPro"/>
</dbReference>
<comment type="similarity">
    <text evidence="2">Belongs to the RRN7/TAF1B family.</text>
</comment>
<dbReference type="InterPro" id="IPR033599">
    <property type="entry name" value="TAF1B/Rrn7"/>
</dbReference>
<evidence type="ECO:0000256" key="9">
    <source>
        <dbReference type="ARBA" id="ARBA00023242"/>
    </source>
</evidence>
<dbReference type="GO" id="GO:0005668">
    <property type="term" value="C:RNA polymerase transcription factor SL1 complex"/>
    <property type="evidence" value="ECO:0007669"/>
    <property type="project" value="TreeGrafter"/>
</dbReference>
<dbReference type="GO" id="GO:0042790">
    <property type="term" value="P:nucleolar large rRNA transcription by RNA polymerase I"/>
    <property type="evidence" value="ECO:0007669"/>
    <property type="project" value="TreeGrafter"/>
</dbReference>
<dbReference type="EnsemblMetazoa" id="AFAF020220-RA">
    <property type="protein sequence ID" value="AFAF020220-PA"/>
    <property type="gene ID" value="AFAF020220"/>
</dbReference>
<evidence type="ECO:0000256" key="2">
    <source>
        <dbReference type="ARBA" id="ARBA00006899"/>
    </source>
</evidence>
<dbReference type="GO" id="GO:0070860">
    <property type="term" value="C:RNA polymerase I core factor complex"/>
    <property type="evidence" value="ECO:0007669"/>
    <property type="project" value="InterPro"/>
</dbReference>
<organism evidence="11 12">
    <name type="scientific">Anopheles farauti</name>
    <dbReference type="NCBI Taxonomy" id="69004"/>
    <lineage>
        <taxon>Eukaryota</taxon>
        <taxon>Metazoa</taxon>
        <taxon>Ecdysozoa</taxon>
        <taxon>Arthropoda</taxon>
        <taxon>Hexapoda</taxon>
        <taxon>Insecta</taxon>
        <taxon>Pterygota</taxon>
        <taxon>Neoptera</taxon>
        <taxon>Endopterygota</taxon>
        <taxon>Diptera</taxon>
        <taxon>Nematocera</taxon>
        <taxon>Culicoidea</taxon>
        <taxon>Culicidae</taxon>
        <taxon>Anophelinae</taxon>
        <taxon>Anopheles</taxon>
    </lineage>
</organism>
<dbReference type="EMBL" id="AXCN02001607">
    <property type="status" value="NOT_ANNOTATED_CDS"/>
    <property type="molecule type" value="Genomic_DNA"/>
</dbReference>
<reference evidence="11" key="2">
    <citation type="submission" date="2020-05" db="UniProtKB">
        <authorList>
            <consortium name="EnsemblMetazoa"/>
        </authorList>
    </citation>
    <scope>IDENTIFICATION</scope>
    <source>
        <strain evidence="11">FAR1</strain>
    </source>
</reference>
<keyword evidence="7" id="KW-0238">DNA-binding</keyword>
<feature type="domain" description="Rrn7/TAF1B C-terminal cyclin" evidence="10">
    <location>
        <begin position="68"/>
        <end position="170"/>
    </location>
</feature>
<keyword evidence="4" id="KW-0863">Zinc-finger</keyword>
<evidence type="ECO:0000256" key="8">
    <source>
        <dbReference type="ARBA" id="ARBA00023163"/>
    </source>
</evidence>
<evidence type="ECO:0000313" key="11">
    <source>
        <dbReference type="EnsemblMetazoa" id="AFAF020220-PA"/>
    </source>
</evidence>
<dbReference type="Pfam" id="PF20645">
    <property type="entry name" value="Rrn7_cyclin_C"/>
    <property type="match status" value="1"/>
</dbReference>
<dbReference type="VEuPathDB" id="VectorBase:AFAF020220"/>
<protein>
    <recommendedName>
        <fullName evidence="10">Rrn7/TAF1B C-terminal cyclin domain-containing protein</fullName>
    </recommendedName>
</protein>
<evidence type="ECO:0000256" key="1">
    <source>
        <dbReference type="ARBA" id="ARBA00004604"/>
    </source>
</evidence>
<proteinExistence type="inferred from homology"/>
<dbReference type="STRING" id="69004.A0A182QZX1"/>
<keyword evidence="3" id="KW-0479">Metal-binding</keyword>
<dbReference type="InterPro" id="IPR048538">
    <property type="entry name" value="Rrn7_cyclin_C"/>
</dbReference>
<dbReference type="PANTHER" id="PTHR31576">
    <property type="entry name" value="TATA BOX-BINDING PROTEIN-ASSOCIATED FACTOR RNA POLYMERASE I SUBUNIT B"/>
    <property type="match status" value="1"/>
</dbReference>